<dbReference type="InterPro" id="IPR019933">
    <property type="entry name" value="DivIVA_domain"/>
</dbReference>
<keyword evidence="2" id="KW-1185">Reference proteome</keyword>
<dbReference type="NCBIfam" id="TIGR03544">
    <property type="entry name" value="DivI1A_domain"/>
    <property type="match status" value="2"/>
</dbReference>
<dbReference type="Proteomes" id="UP000317998">
    <property type="component" value="Unassembled WGS sequence"/>
</dbReference>
<proteinExistence type="predicted"/>
<sequence>MQNRAVSTTFPKTRPSRKGYSIEQVEDFLEDARRAYTAERGEVSVVDAATIRRTSFALQKGGYAPEHVDAALERLEDAFATRERERLIAQQGEDALVARMRDTAQQIVNRIARPKGNRFERVSLLAKGYDRAQVDALADRIAGHLQSDAPLEVAEVRTAAFHPRRGGYRESQVDLLLDDVIDVLLAVG</sequence>
<evidence type="ECO:0000313" key="2">
    <source>
        <dbReference type="Proteomes" id="UP000317998"/>
    </source>
</evidence>
<protein>
    <submittedName>
        <fullName evidence="1">DivIVA domain-containing protein</fullName>
    </submittedName>
</protein>
<evidence type="ECO:0000313" key="1">
    <source>
        <dbReference type="EMBL" id="TQL47630.1"/>
    </source>
</evidence>
<gene>
    <name evidence="1" type="ORF">FB562_0695</name>
</gene>
<comment type="caution">
    <text evidence="1">The sequence shown here is derived from an EMBL/GenBank/DDBJ whole genome shotgun (WGS) entry which is preliminary data.</text>
</comment>
<accession>A0A542YHQ5</accession>
<name>A0A542YHQ5_9MICO</name>
<dbReference type="InterPro" id="IPR019932">
    <property type="entry name" value="CHP03543"/>
</dbReference>
<dbReference type="NCBIfam" id="TIGR03543">
    <property type="entry name" value="divI1A_rptt_fam"/>
    <property type="match status" value="1"/>
</dbReference>
<dbReference type="AlphaFoldDB" id="A0A542YHQ5"/>
<reference evidence="1 2" key="1">
    <citation type="submission" date="2019-06" db="EMBL/GenBank/DDBJ databases">
        <title>Sequencing the genomes of 1000 actinobacteria strains.</title>
        <authorList>
            <person name="Klenk H.-P."/>
        </authorList>
    </citation>
    <scope>NUCLEOTIDE SEQUENCE [LARGE SCALE GENOMIC DNA]</scope>
    <source>
        <strain evidence="1 2">DSM 26477</strain>
    </source>
</reference>
<organism evidence="1 2">
    <name type="scientific">Homoserinimonas aerilata</name>
    <dbReference type="NCBI Taxonomy" id="1162970"/>
    <lineage>
        <taxon>Bacteria</taxon>
        <taxon>Bacillati</taxon>
        <taxon>Actinomycetota</taxon>
        <taxon>Actinomycetes</taxon>
        <taxon>Micrococcales</taxon>
        <taxon>Microbacteriaceae</taxon>
        <taxon>Homoserinimonas</taxon>
    </lineage>
</organism>
<dbReference type="EMBL" id="VFOM01000001">
    <property type="protein sequence ID" value="TQL47630.1"/>
    <property type="molecule type" value="Genomic_DNA"/>
</dbReference>